<proteinExistence type="inferred from homology"/>
<dbReference type="GO" id="GO:0006352">
    <property type="term" value="P:DNA-templated transcription initiation"/>
    <property type="evidence" value="ECO:0007669"/>
    <property type="project" value="InterPro"/>
</dbReference>
<dbReference type="SUPFAM" id="SSF50969">
    <property type="entry name" value="YVTN repeat-like/Quinoprotein amine dehydrogenase"/>
    <property type="match status" value="1"/>
</dbReference>
<evidence type="ECO:0000256" key="1">
    <source>
        <dbReference type="ARBA" id="ARBA00010641"/>
    </source>
</evidence>
<dbReference type="Gene3D" id="1.10.1740.10">
    <property type="match status" value="1"/>
</dbReference>
<evidence type="ECO:0000259" key="7">
    <source>
        <dbReference type="Pfam" id="PF04542"/>
    </source>
</evidence>
<dbReference type="InterPro" id="IPR011044">
    <property type="entry name" value="Quino_amine_DH_bsu"/>
</dbReference>
<dbReference type="InterPro" id="IPR015943">
    <property type="entry name" value="WD40/YVTN_repeat-like_dom_sf"/>
</dbReference>
<evidence type="ECO:0000256" key="6">
    <source>
        <dbReference type="SAM" id="Phobius"/>
    </source>
</evidence>
<comment type="similarity">
    <text evidence="1">Belongs to the sigma-70 factor family. ECF subfamily.</text>
</comment>
<dbReference type="InterPro" id="IPR013249">
    <property type="entry name" value="RNA_pol_sigma70_r4_t2"/>
</dbReference>
<feature type="transmembrane region" description="Helical" evidence="6">
    <location>
        <begin position="242"/>
        <end position="259"/>
    </location>
</feature>
<dbReference type="PANTHER" id="PTHR43133:SF51">
    <property type="entry name" value="RNA POLYMERASE SIGMA FACTOR"/>
    <property type="match status" value="1"/>
</dbReference>
<protein>
    <submittedName>
        <fullName evidence="9">High-affnity carbon uptake protein Hat/HatR</fullName>
    </submittedName>
</protein>
<dbReference type="Gene3D" id="1.10.10.10">
    <property type="entry name" value="Winged helix-like DNA-binding domain superfamily/Winged helix DNA-binding domain"/>
    <property type="match status" value="1"/>
</dbReference>
<keyword evidence="2" id="KW-0805">Transcription regulation</keyword>
<keyword evidence="10" id="KW-1185">Reference proteome</keyword>
<dbReference type="Proteomes" id="UP000214646">
    <property type="component" value="Unassembled WGS sequence"/>
</dbReference>
<dbReference type="InterPro" id="IPR013325">
    <property type="entry name" value="RNA_pol_sigma_r2"/>
</dbReference>
<gene>
    <name evidence="9" type="ORF">FRUB_03915</name>
</gene>
<accession>A0A225E0G4</accession>
<organism evidence="9 10">
    <name type="scientific">Fimbriiglobus ruber</name>
    <dbReference type="NCBI Taxonomy" id="1908690"/>
    <lineage>
        <taxon>Bacteria</taxon>
        <taxon>Pseudomonadati</taxon>
        <taxon>Planctomycetota</taxon>
        <taxon>Planctomycetia</taxon>
        <taxon>Gemmatales</taxon>
        <taxon>Gemmataceae</taxon>
        <taxon>Fimbriiglobus</taxon>
    </lineage>
</organism>
<dbReference type="SUPFAM" id="SSF88946">
    <property type="entry name" value="Sigma2 domain of RNA polymerase sigma factors"/>
    <property type="match status" value="1"/>
</dbReference>
<evidence type="ECO:0000313" key="9">
    <source>
        <dbReference type="EMBL" id="OWK41837.1"/>
    </source>
</evidence>
<evidence type="ECO:0000256" key="4">
    <source>
        <dbReference type="ARBA" id="ARBA00023163"/>
    </source>
</evidence>
<feature type="transmembrane region" description="Helical" evidence="6">
    <location>
        <begin position="213"/>
        <end position="230"/>
    </location>
</feature>
<dbReference type="PANTHER" id="PTHR43133">
    <property type="entry name" value="RNA POLYMERASE ECF-TYPE SIGMA FACTO"/>
    <property type="match status" value="1"/>
</dbReference>
<feature type="domain" description="RNA polymerase sigma factor 70 region 4 type 2" evidence="8">
    <location>
        <begin position="131"/>
        <end position="180"/>
    </location>
</feature>
<dbReference type="Pfam" id="PF08281">
    <property type="entry name" value="Sigma70_r4_2"/>
    <property type="match status" value="1"/>
</dbReference>
<dbReference type="AlphaFoldDB" id="A0A225E0G4"/>
<dbReference type="Gene3D" id="2.130.10.10">
    <property type="entry name" value="YVTN repeat-like/Quinoprotein amine dehydrogenase"/>
    <property type="match status" value="1"/>
</dbReference>
<dbReference type="SUPFAM" id="SSF88659">
    <property type="entry name" value="Sigma3 and sigma4 domains of RNA polymerase sigma factors"/>
    <property type="match status" value="1"/>
</dbReference>
<feature type="region of interest" description="Disordered" evidence="5">
    <location>
        <begin position="106"/>
        <end position="125"/>
    </location>
</feature>
<dbReference type="InterPro" id="IPR014284">
    <property type="entry name" value="RNA_pol_sigma-70_dom"/>
</dbReference>
<evidence type="ECO:0000313" key="10">
    <source>
        <dbReference type="Proteomes" id="UP000214646"/>
    </source>
</evidence>
<dbReference type="InterPro" id="IPR039425">
    <property type="entry name" value="RNA_pol_sigma-70-like"/>
</dbReference>
<dbReference type="InterPro" id="IPR013324">
    <property type="entry name" value="RNA_pol_sigma_r3/r4-like"/>
</dbReference>
<keyword evidence="4" id="KW-0804">Transcription</keyword>
<keyword evidence="3" id="KW-0731">Sigma factor</keyword>
<feature type="domain" description="RNA polymerase sigma-70 region 2" evidence="7">
    <location>
        <begin position="34"/>
        <end position="102"/>
    </location>
</feature>
<reference evidence="10" key="1">
    <citation type="submission" date="2017-06" db="EMBL/GenBank/DDBJ databases">
        <title>Genome analysis of Fimbriiglobus ruber SP5, the first member of the order Planctomycetales with confirmed chitinolytic capability.</title>
        <authorList>
            <person name="Ravin N.V."/>
            <person name="Rakitin A.L."/>
            <person name="Ivanova A.A."/>
            <person name="Beletsky A.V."/>
            <person name="Kulichevskaya I.S."/>
            <person name="Mardanov A.V."/>
            <person name="Dedysh S.N."/>
        </authorList>
    </citation>
    <scope>NUCLEOTIDE SEQUENCE [LARGE SCALE GENOMIC DNA]</scope>
    <source>
        <strain evidence="10">SP5</strain>
    </source>
</reference>
<sequence length="720" mass="77495">MDQTPRPAGLTEAPTAALLAWFAADRNQAAFAELVRRHGPLVLGVCRRTTGHREDAEDAFQATFLILAAKAGRLTHPDRLANWLYGVAYRVARRARRTAARRRAREVQVKTFPDPPARSTDPVSDWGPVVDDELAALPDWYRSAIVLCDLEYASRADAARLLGIPEGTLSSRLAAGRKKLAARLARRGVTLSAAGAGVTAVPAELLARTIEAAGVWVCGGIGISGPITALARGGPITMRTTIMLLAAAAAVAVGTWAVAARGPADPPQAKAGDPPAPPAEVKKPEAAESFVYGEPRRRGKPFNLYGIAEKLYWSPDGKRLAVVTPDPPKRAGIPGVTDTELKVNSKVVQILTPGDERFFRVITPESTAVLLGFTPDGEQFATQVQDPNGTVNATNRLVFWGQNSAPPKSFWPKDFTDPQFAARRECDLDPDAGDEVRLTDDAKTAWAHFRAVGQDGKARFGVRSVNLETGSFGPSAFEIAEDFLRWFVSPNGRLAVTVASDTEALFKYALPGHGTLRGWDLVTGRELWHEISPPAITDSGWWSGHRPNFESINPVFSFSRDGRHVLVEQTIMAPGAKANSPKPGLGMPGGFGGVPGGPGGNLSFRTRLRVLATRTGKEVYQKISNISVSHSELSPDGRLLAYTTPGHNPEAGFQSPSHTLRIVDLNTGAEVKVWGTGSEPVIFAFRPVKPGEPQTLAIAETVNKLTRIGLWELRPEARKP</sequence>
<feature type="region of interest" description="Disordered" evidence="5">
    <location>
        <begin position="264"/>
        <end position="287"/>
    </location>
</feature>
<dbReference type="GO" id="GO:0003677">
    <property type="term" value="F:DNA binding"/>
    <property type="evidence" value="ECO:0007669"/>
    <property type="project" value="InterPro"/>
</dbReference>
<keyword evidence="6" id="KW-1133">Transmembrane helix</keyword>
<evidence type="ECO:0000256" key="2">
    <source>
        <dbReference type="ARBA" id="ARBA00023015"/>
    </source>
</evidence>
<keyword evidence="6" id="KW-0472">Membrane</keyword>
<evidence type="ECO:0000256" key="5">
    <source>
        <dbReference type="SAM" id="MobiDB-lite"/>
    </source>
</evidence>
<name>A0A225E0G4_9BACT</name>
<dbReference type="InterPro" id="IPR036388">
    <property type="entry name" value="WH-like_DNA-bd_sf"/>
</dbReference>
<comment type="caution">
    <text evidence="9">The sequence shown here is derived from an EMBL/GenBank/DDBJ whole genome shotgun (WGS) entry which is preliminary data.</text>
</comment>
<evidence type="ECO:0000256" key="3">
    <source>
        <dbReference type="ARBA" id="ARBA00023082"/>
    </source>
</evidence>
<dbReference type="GO" id="GO:0016987">
    <property type="term" value="F:sigma factor activity"/>
    <property type="evidence" value="ECO:0007669"/>
    <property type="project" value="UniProtKB-KW"/>
</dbReference>
<dbReference type="NCBIfam" id="TIGR02937">
    <property type="entry name" value="sigma70-ECF"/>
    <property type="match status" value="1"/>
</dbReference>
<dbReference type="InterPro" id="IPR007627">
    <property type="entry name" value="RNA_pol_sigma70_r2"/>
</dbReference>
<evidence type="ECO:0000259" key="8">
    <source>
        <dbReference type="Pfam" id="PF08281"/>
    </source>
</evidence>
<keyword evidence="6" id="KW-0812">Transmembrane</keyword>
<dbReference type="EMBL" id="NIDE01000005">
    <property type="protein sequence ID" value="OWK41837.1"/>
    <property type="molecule type" value="Genomic_DNA"/>
</dbReference>
<dbReference type="Pfam" id="PF04542">
    <property type="entry name" value="Sigma70_r2"/>
    <property type="match status" value="1"/>
</dbReference>